<reference evidence="2 3" key="1">
    <citation type="submission" date="2019-07" db="EMBL/GenBank/DDBJ databases">
        <title>Whole genome shotgun sequence of Acetobacter oeni NBRC 105207.</title>
        <authorList>
            <person name="Hosoyama A."/>
            <person name="Uohara A."/>
            <person name="Ohji S."/>
            <person name="Ichikawa N."/>
        </authorList>
    </citation>
    <scope>NUCLEOTIDE SEQUENCE [LARGE SCALE GENOMIC DNA]</scope>
    <source>
        <strain evidence="2 3">NBRC 105207</strain>
    </source>
</reference>
<evidence type="ECO:0000256" key="1">
    <source>
        <dbReference type="SAM" id="SignalP"/>
    </source>
</evidence>
<sequence>MARLSAAVLSLACVLVSVSVRPAAAQPVIQPRVIVVAGWENGADSGDAPGEYQDWVEREHLSETVPVRGVPGVIFRRNDDGVYGLVLRYGSSDLLTLALDPHFDLTKTYWLFTGISGVNPDVASVGSVAWARWVVDGDAVREVDDRDIPKDWPYGLYAIGAARPDTLPSAANHYGSVTDVAELTRAYPLNQGLARWAFAISRQVRLDDDPKIAAARKVWIGYPLAQKPPFILMGETLGAERYWHGASRNLWAERWVKLWTKDAGTFVMTNEESQSNQREMRLLASRQLIDPERIMVLRSASNFDMPPPGIGPTQSMGDEGPGQPLAFDNNERAGAPVVRELATHWSRYRDTVPMAQ</sequence>
<dbReference type="InterPro" id="IPR009486">
    <property type="entry name" value="Pur_nuclsid_perm"/>
</dbReference>
<organism evidence="2 3">
    <name type="scientific">Acetobacter oeni</name>
    <dbReference type="NCBI Taxonomy" id="304077"/>
    <lineage>
        <taxon>Bacteria</taxon>
        <taxon>Pseudomonadati</taxon>
        <taxon>Pseudomonadota</taxon>
        <taxon>Alphaproteobacteria</taxon>
        <taxon>Acetobacterales</taxon>
        <taxon>Acetobacteraceae</taxon>
        <taxon>Acetobacter</taxon>
    </lineage>
</organism>
<protein>
    <submittedName>
        <fullName evidence="2">NUP-family purine nucleoside permease</fullName>
    </submittedName>
</protein>
<dbReference type="PIRSF" id="PIRSF013171">
    <property type="entry name" value="Pur_nuclsid_perm"/>
    <property type="match status" value="1"/>
</dbReference>
<dbReference type="PANTHER" id="PTHR38643">
    <property type="entry name" value="PURINE NUCLEOSIDE PERMEASE C285.05-RELATED"/>
    <property type="match status" value="1"/>
</dbReference>
<dbReference type="AlphaFoldDB" id="A0A511XLD2"/>
<proteinExistence type="predicted"/>
<keyword evidence="3" id="KW-1185">Reference proteome</keyword>
<evidence type="ECO:0000313" key="2">
    <source>
        <dbReference type="EMBL" id="GEN63738.1"/>
    </source>
</evidence>
<feature type="chain" id="PRO_5021909352" evidence="1">
    <location>
        <begin position="26"/>
        <end position="356"/>
    </location>
</feature>
<dbReference type="PANTHER" id="PTHR38643:SF1">
    <property type="entry name" value="PURINE NUCLEOSIDE PERMEASE C285.05-RELATED"/>
    <property type="match status" value="1"/>
</dbReference>
<dbReference type="EMBL" id="BJYG01000025">
    <property type="protein sequence ID" value="GEN63738.1"/>
    <property type="molecule type" value="Genomic_DNA"/>
</dbReference>
<dbReference type="Proteomes" id="UP000321746">
    <property type="component" value="Unassembled WGS sequence"/>
</dbReference>
<accession>A0A511XLD2</accession>
<feature type="signal peptide" evidence="1">
    <location>
        <begin position="1"/>
        <end position="25"/>
    </location>
</feature>
<dbReference type="OrthoDB" id="4517280at2"/>
<evidence type="ECO:0000313" key="3">
    <source>
        <dbReference type="Proteomes" id="UP000321746"/>
    </source>
</evidence>
<dbReference type="Pfam" id="PF06516">
    <property type="entry name" value="NUP"/>
    <property type="match status" value="1"/>
</dbReference>
<gene>
    <name evidence="2" type="ORF">AOE01nite_19620</name>
</gene>
<keyword evidence="1" id="KW-0732">Signal</keyword>
<name>A0A511XLD2_9PROT</name>
<dbReference type="RefSeq" id="WP_146888827.1">
    <property type="nucleotide sequence ID" value="NZ_BJYG01000025.1"/>
</dbReference>
<comment type="caution">
    <text evidence="2">The sequence shown here is derived from an EMBL/GenBank/DDBJ whole genome shotgun (WGS) entry which is preliminary data.</text>
</comment>
<dbReference type="GO" id="GO:0055085">
    <property type="term" value="P:transmembrane transport"/>
    <property type="evidence" value="ECO:0007669"/>
    <property type="project" value="InterPro"/>
</dbReference>